<evidence type="ECO:0000313" key="1">
    <source>
        <dbReference type="EMBL" id="KAE9385788.1"/>
    </source>
</evidence>
<evidence type="ECO:0000313" key="2">
    <source>
        <dbReference type="Proteomes" id="UP000799118"/>
    </source>
</evidence>
<dbReference type="Proteomes" id="UP000799118">
    <property type="component" value="Unassembled WGS sequence"/>
</dbReference>
<organism evidence="1 2">
    <name type="scientific">Gymnopus androsaceus JB14</name>
    <dbReference type="NCBI Taxonomy" id="1447944"/>
    <lineage>
        <taxon>Eukaryota</taxon>
        <taxon>Fungi</taxon>
        <taxon>Dikarya</taxon>
        <taxon>Basidiomycota</taxon>
        <taxon>Agaricomycotina</taxon>
        <taxon>Agaricomycetes</taxon>
        <taxon>Agaricomycetidae</taxon>
        <taxon>Agaricales</taxon>
        <taxon>Marasmiineae</taxon>
        <taxon>Omphalotaceae</taxon>
        <taxon>Gymnopus</taxon>
    </lineage>
</organism>
<dbReference type="EMBL" id="ML769945">
    <property type="protein sequence ID" value="KAE9385788.1"/>
    <property type="molecule type" value="Genomic_DNA"/>
</dbReference>
<name>A0A6A4GJR8_9AGAR</name>
<protein>
    <submittedName>
        <fullName evidence="1">Uncharacterized protein</fullName>
    </submittedName>
</protein>
<accession>A0A6A4GJR8</accession>
<sequence length="138" mass="15028">MYSASVRSQILELNPPEDETSNIVTKVGVILEEKISGSIGIVVWRVVVKIADWDTNPEAETGTKTSSGASLHHEAEIYEHIAVEGGKLTPPFCSTPSFYGIFENMGAIALVLGFGGANFGMPRNADALPKERFYLIKW</sequence>
<gene>
    <name evidence="1" type="ORF">BT96DRAFT_567785</name>
</gene>
<dbReference type="OrthoDB" id="427969at2759"/>
<reference evidence="1" key="1">
    <citation type="journal article" date="2019" name="Environ. Microbiol.">
        <title>Fungal ecological strategies reflected in gene transcription - a case study of two litter decomposers.</title>
        <authorList>
            <person name="Barbi F."/>
            <person name="Kohler A."/>
            <person name="Barry K."/>
            <person name="Baskaran P."/>
            <person name="Daum C."/>
            <person name="Fauchery L."/>
            <person name="Ihrmark K."/>
            <person name="Kuo A."/>
            <person name="LaButti K."/>
            <person name="Lipzen A."/>
            <person name="Morin E."/>
            <person name="Grigoriev I.V."/>
            <person name="Henrissat B."/>
            <person name="Lindahl B."/>
            <person name="Martin F."/>
        </authorList>
    </citation>
    <scope>NUCLEOTIDE SEQUENCE</scope>
    <source>
        <strain evidence="1">JB14</strain>
    </source>
</reference>
<keyword evidence="2" id="KW-1185">Reference proteome</keyword>
<dbReference type="AlphaFoldDB" id="A0A6A4GJR8"/>
<proteinExistence type="predicted"/>